<organism evidence="1 2">
    <name type="scientific">Candidatus Megaera venefica</name>
    <dbReference type="NCBI Taxonomy" id="2055910"/>
    <lineage>
        <taxon>Bacteria</taxon>
        <taxon>Pseudomonadati</taxon>
        <taxon>Pseudomonadota</taxon>
        <taxon>Alphaproteobacteria</taxon>
        <taxon>Rickettsiales</taxon>
        <taxon>Rickettsiaceae</taxon>
        <taxon>Candidatus Megaera</taxon>
    </lineage>
</organism>
<gene>
    <name evidence="1" type="ORF">Megvenef_00049</name>
</gene>
<evidence type="ECO:0000313" key="1">
    <source>
        <dbReference type="EMBL" id="MEA0970101.1"/>
    </source>
</evidence>
<dbReference type="Gene3D" id="1.20.1330.10">
    <property type="entry name" value="f41 fragment of flagellin, N-terminal domain"/>
    <property type="match status" value="1"/>
</dbReference>
<proteinExistence type="predicted"/>
<sequence length="396" mass="42159">MPLTLGNDLTGLVSREVDAAGNKATGLGESLTTGNDKFVEVVDAFLGNSLRDGQIILGAVAKNTAYSINLLTITDEYLKTIARSLQGGLKTVASADPLAADKLTVLNKNLNDKRAQVNLLVDTADFDNKGLLRGDVKEMQIQVGLNAADKLRVHVNDFSLGKLFRSSVTNALNELIKLGPGLYPTNRYTTIDEVNQAASRNVNLFYGAWRTSAEAGGSGIPMVAVNGANLVFNLPLAQKEFLDQIAPVCKAWLVANAGGATFTTATAANLTAMLAVLAPVNELYNNIINDNATTDVSTQSGRLYAQDVFHNALNSVRAEQAAISNQKANVIEAADALRATTNVTQKAADSYLKTDYVLTAQQYSETIRIMVASITSLQAANKIPEAAQKLIDALAR</sequence>
<dbReference type="EMBL" id="JARJFB010000002">
    <property type="protein sequence ID" value="MEA0970101.1"/>
    <property type="molecule type" value="Genomic_DNA"/>
</dbReference>
<dbReference type="SUPFAM" id="SSF64518">
    <property type="entry name" value="Phase 1 flagellin"/>
    <property type="match status" value="1"/>
</dbReference>
<accession>A0ABU5NAE3</accession>
<evidence type="ECO:0008006" key="3">
    <source>
        <dbReference type="Google" id="ProtNLM"/>
    </source>
</evidence>
<dbReference type="Proteomes" id="UP001291687">
    <property type="component" value="Unassembled WGS sequence"/>
</dbReference>
<keyword evidence="2" id="KW-1185">Reference proteome</keyword>
<protein>
    <recommendedName>
        <fullName evidence="3">Flagellin</fullName>
    </recommendedName>
</protein>
<evidence type="ECO:0000313" key="2">
    <source>
        <dbReference type="Proteomes" id="UP001291687"/>
    </source>
</evidence>
<dbReference type="RefSeq" id="WP_322776006.1">
    <property type="nucleotide sequence ID" value="NZ_JARJFB010000002.1"/>
</dbReference>
<comment type="caution">
    <text evidence="1">The sequence shown here is derived from an EMBL/GenBank/DDBJ whole genome shotgun (WGS) entry which is preliminary data.</text>
</comment>
<name>A0ABU5NAE3_9RICK</name>
<reference evidence="1 2" key="1">
    <citation type="submission" date="2023-03" db="EMBL/GenBank/DDBJ databases">
        <title>Host association and intracellularity evolved multiple times independently in the Rickettsiales.</title>
        <authorList>
            <person name="Castelli M."/>
            <person name="Nardi T."/>
            <person name="Gammuto L."/>
            <person name="Bellinzona G."/>
            <person name="Sabaneyeva E."/>
            <person name="Potekhin A."/>
            <person name="Serra V."/>
            <person name="Petroni G."/>
            <person name="Sassera D."/>
        </authorList>
    </citation>
    <scope>NUCLEOTIDE SEQUENCE [LARGE SCALE GENOMIC DNA]</scope>
    <source>
        <strain evidence="1 2">Sr 2-6</strain>
    </source>
</reference>